<accession>A0ABW4JWN4</accession>
<dbReference type="InterPro" id="IPR005625">
    <property type="entry name" value="PepSY-ass_TM"/>
</dbReference>
<keyword evidence="1" id="KW-1133">Transmembrane helix</keyword>
<dbReference type="EMBL" id="JBHUFA010000004">
    <property type="protein sequence ID" value="MFD1696104.1"/>
    <property type="molecule type" value="Genomic_DNA"/>
</dbReference>
<evidence type="ECO:0000313" key="3">
    <source>
        <dbReference type="EMBL" id="MFD1696104.1"/>
    </source>
</evidence>
<feature type="transmembrane region" description="Helical" evidence="1">
    <location>
        <begin position="434"/>
        <end position="462"/>
    </location>
</feature>
<dbReference type="InterPro" id="IPR025711">
    <property type="entry name" value="PepSY"/>
</dbReference>
<dbReference type="Pfam" id="PF03929">
    <property type="entry name" value="PepSY_TM"/>
    <property type="match status" value="1"/>
</dbReference>
<dbReference type="PANTHER" id="PTHR34219:SF1">
    <property type="entry name" value="PEPSY DOMAIN-CONTAINING PROTEIN"/>
    <property type="match status" value="1"/>
</dbReference>
<keyword evidence="1" id="KW-0472">Membrane</keyword>
<evidence type="ECO:0000259" key="2">
    <source>
        <dbReference type="Pfam" id="PF03413"/>
    </source>
</evidence>
<reference evidence="4" key="1">
    <citation type="journal article" date="2019" name="Int. J. Syst. Evol. Microbiol.">
        <title>The Global Catalogue of Microorganisms (GCM) 10K type strain sequencing project: providing services to taxonomists for standard genome sequencing and annotation.</title>
        <authorList>
            <consortium name="The Broad Institute Genomics Platform"/>
            <consortium name="The Broad Institute Genome Sequencing Center for Infectious Disease"/>
            <person name="Wu L."/>
            <person name="Ma J."/>
        </authorList>
    </citation>
    <scope>NUCLEOTIDE SEQUENCE [LARGE SCALE GENOMIC DNA]</scope>
    <source>
        <strain evidence="4">JCM 3369</strain>
    </source>
</reference>
<protein>
    <submittedName>
        <fullName evidence="3">PepSY-associated TM helix domain-containing protein</fullName>
    </submittedName>
</protein>
<proteinExistence type="predicted"/>
<sequence length="472" mass="52069">MSLSTASTDATLSRGLDRRFYLAAWRWHFYAGLFVAPFMIILAITGMMMMLIGYFDGREGEKITISVPQAAQALSLEDQSALALQDFPGATLVEWIKAPAPDRVNVFRIKQAEGGQTMVALDPYTGEIVETWRRRDGWYDLADTIHGDLLLGTPGDRILEIAAGFGIILILTGLYMWWPRERSLLASLTPFLRGPTREVLKSLHVTIGAALSIVLLLFLLSGMSWTGVWGSKLVQAWSTFPAQKWDNVPLSDETHAAMNHEGHKDMPWALEQTPLPASGSDLGTAGTLEGEPVTLDTIAALGDRLGFTSRYRIAFPKGATGVWTLNQDTMSADAENPFADKTVHVDQYTGKVLVDVRFADYSLAGKTMAVSVPLHMGLVSVWNLAFNTLFCLAMVFLSLSGVAMWWLRRPKKMAARLFAPQVPADMPHWKNAMLLMLIVSLAFPLVGLTLISLLVLDVLVFARIPGLRRLYA</sequence>
<dbReference type="Pfam" id="PF03413">
    <property type="entry name" value="PepSY"/>
    <property type="match status" value="1"/>
</dbReference>
<evidence type="ECO:0000256" key="1">
    <source>
        <dbReference type="SAM" id="Phobius"/>
    </source>
</evidence>
<dbReference type="PANTHER" id="PTHR34219">
    <property type="entry name" value="IRON-REGULATED INNER MEMBRANE PROTEIN-RELATED"/>
    <property type="match status" value="1"/>
</dbReference>
<feature type="transmembrane region" description="Helical" evidence="1">
    <location>
        <begin position="384"/>
        <end position="407"/>
    </location>
</feature>
<evidence type="ECO:0000313" key="4">
    <source>
        <dbReference type="Proteomes" id="UP001597327"/>
    </source>
</evidence>
<keyword evidence="1" id="KW-0812">Transmembrane</keyword>
<feature type="domain" description="PepSY" evidence="2">
    <location>
        <begin position="73"/>
        <end position="132"/>
    </location>
</feature>
<name>A0ABW4JWN4_9HYPH</name>
<comment type="caution">
    <text evidence="3">The sequence shown here is derived from an EMBL/GenBank/DDBJ whole genome shotgun (WGS) entry which is preliminary data.</text>
</comment>
<dbReference type="Proteomes" id="UP001597327">
    <property type="component" value="Unassembled WGS sequence"/>
</dbReference>
<dbReference type="RefSeq" id="WP_149892989.1">
    <property type="nucleotide sequence ID" value="NZ_JBHUFA010000004.1"/>
</dbReference>
<organism evidence="3 4">
    <name type="scientific">Roseibium aestuarii</name>
    <dbReference type="NCBI Taxonomy" id="2600299"/>
    <lineage>
        <taxon>Bacteria</taxon>
        <taxon>Pseudomonadati</taxon>
        <taxon>Pseudomonadota</taxon>
        <taxon>Alphaproteobacteria</taxon>
        <taxon>Hyphomicrobiales</taxon>
        <taxon>Stappiaceae</taxon>
        <taxon>Roseibium</taxon>
    </lineage>
</organism>
<keyword evidence="4" id="KW-1185">Reference proteome</keyword>
<feature type="transmembrane region" description="Helical" evidence="1">
    <location>
        <begin position="27"/>
        <end position="52"/>
    </location>
</feature>
<feature type="transmembrane region" description="Helical" evidence="1">
    <location>
        <begin position="199"/>
        <end position="220"/>
    </location>
</feature>
<feature type="transmembrane region" description="Helical" evidence="1">
    <location>
        <begin position="158"/>
        <end position="178"/>
    </location>
</feature>
<gene>
    <name evidence="3" type="ORF">ACFSC7_11305</name>
</gene>